<comment type="caution">
    <text evidence="2">The sequence shown here is derived from an EMBL/GenBank/DDBJ whole genome shotgun (WGS) entry which is preliminary data.</text>
</comment>
<gene>
    <name evidence="2" type="ORF">F442_15734</name>
</gene>
<proteinExistence type="predicted"/>
<name>W2YNX0_PHYNI</name>
<dbReference type="EMBL" id="ANIY01003320">
    <property type="protein sequence ID" value="ETP36328.1"/>
    <property type="molecule type" value="Genomic_DNA"/>
</dbReference>
<sequence>MGALVEMLMIWSAAMSVVQEMNVLWSDVSVLSVHVAALV</sequence>
<evidence type="ECO:0000313" key="2">
    <source>
        <dbReference type="EMBL" id="ETP36328.1"/>
    </source>
</evidence>
<protein>
    <submittedName>
        <fullName evidence="2">Uncharacterized protein</fullName>
    </submittedName>
</protein>
<feature type="signal peptide" evidence="1">
    <location>
        <begin position="1"/>
        <end position="16"/>
    </location>
</feature>
<evidence type="ECO:0000313" key="3">
    <source>
        <dbReference type="Proteomes" id="UP000018948"/>
    </source>
</evidence>
<reference evidence="2 3" key="1">
    <citation type="submission" date="2013-11" db="EMBL/GenBank/DDBJ databases">
        <title>The Genome Sequence of Phytophthora parasitica P10297.</title>
        <authorList>
            <consortium name="The Broad Institute Genomics Platform"/>
            <person name="Russ C."/>
            <person name="Tyler B."/>
            <person name="Panabieres F."/>
            <person name="Shan W."/>
            <person name="Tripathy S."/>
            <person name="Grunwald N."/>
            <person name="Machado M."/>
            <person name="Johnson C.S."/>
            <person name="Walker B."/>
            <person name="Young S.K."/>
            <person name="Zeng Q."/>
            <person name="Gargeya S."/>
            <person name="Fitzgerald M."/>
            <person name="Haas B."/>
            <person name="Abouelleil A."/>
            <person name="Allen A.W."/>
            <person name="Alvarado L."/>
            <person name="Arachchi H.M."/>
            <person name="Berlin A.M."/>
            <person name="Chapman S.B."/>
            <person name="Gainer-Dewar J."/>
            <person name="Goldberg J."/>
            <person name="Griggs A."/>
            <person name="Gujja S."/>
            <person name="Hansen M."/>
            <person name="Howarth C."/>
            <person name="Imamovic A."/>
            <person name="Ireland A."/>
            <person name="Larimer J."/>
            <person name="McCowan C."/>
            <person name="Murphy C."/>
            <person name="Pearson M."/>
            <person name="Poon T.W."/>
            <person name="Priest M."/>
            <person name="Roberts A."/>
            <person name="Saif S."/>
            <person name="Shea T."/>
            <person name="Sisk P."/>
            <person name="Sykes S."/>
            <person name="Wortman J."/>
            <person name="Nusbaum C."/>
            <person name="Birren B."/>
        </authorList>
    </citation>
    <scope>NUCLEOTIDE SEQUENCE [LARGE SCALE GENOMIC DNA]</scope>
    <source>
        <strain evidence="2 3">P10297</strain>
    </source>
</reference>
<dbReference type="AlphaFoldDB" id="W2YNX0"/>
<keyword evidence="1" id="KW-0732">Signal</keyword>
<feature type="chain" id="PRO_5004829712" evidence="1">
    <location>
        <begin position="17"/>
        <end position="39"/>
    </location>
</feature>
<accession>W2YNX0</accession>
<evidence type="ECO:0000256" key="1">
    <source>
        <dbReference type="SAM" id="SignalP"/>
    </source>
</evidence>
<organism evidence="2 3">
    <name type="scientific">Phytophthora nicotianae P10297</name>
    <dbReference type="NCBI Taxonomy" id="1317064"/>
    <lineage>
        <taxon>Eukaryota</taxon>
        <taxon>Sar</taxon>
        <taxon>Stramenopiles</taxon>
        <taxon>Oomycota</taxon>
        <taxon>Peronosporomycetes</taxon>
        <taxon>Peronosporales</taxon>
        <taxon>Peronosporaceae</taxon>
        <taxon>Phytophthora</taxon>
    </lineage>
</organism>
<dbReference type="Proteomes" id="UP000018948">
    <property type="component" value="Unassembled WGS sequence"/>
</dbReference>